<dbReference type="EMBL" id="GBXM01083125">
    <property type="protein sequence ID" value="JAH25452.1"/>
    <property type="molecule type" value="Transcribed_RNA"/>
</dbReference>
<evidence type="ECO:0000313" key="1">
    <source>
        <dbReference type="EMBL" id="JAH11029.1"/>
    </source>
</evidence>
<name>A0A0E9Q2Q6_ANGAN</name>
<dbReference type="AlphaFoldDB" id="A0A0E9Q2Q6"/>
<protein>
    <submittedName>
        <fullName evidence="1">Uncharacterized protein</fullName>
    </submittedName>
</protein>
<dbReference type="EMBL" id="GBXM01097548">
    <property type="protein sequence ID" value="JAH11029.1"/>
    <property type="molecule type" value="Transcribed_RNA"/>
</dbReference>
<organism evidence="1">
    <name type="scientific">Anguilla anguilla</name>
    <name type="common">European freshwater eel</name>
    <name type="synonym">Muraena anguilla</name>
    <dbReference type="NCBI Taxonomy" id="7936"/>
    <lineage>
        <taxon>Eukaryota</taxon>
        <taxon>Metazoa</taxon>
        <taxon>Chordata</taxon>
        <taxon>Craniata</taxon>
        <taxon>Vertebrata</taxon>
        <taxon>Euteleostomi</taxon>
        <taxon>Actinopterygii</taxon>
        <taxon>Neopterygii</taxon>
        <taxon>Teleostei</taxon>
        <taxon>Anguilliformes</taxon>
        <taxon>Anguillidae</taxon>
        <taxon>Anguilla</taxon>
    </lineage>
</organism>
<reference evidence="1" key="2">
    <citation type="journal article" date="2015" name="Fish Shellfish Immunol.">
        <title>Early steps in the European eel (Anguilla anguilla)-Vibrio vulnificus interaction in the gills: Role of the RtxA13 toxin.</title>
        <authorList>
            <person name="Callol A."/>
            <person name="Pajuelo D."/>
            <person name="Ebbesson L."/>
            <person name="Teles M."/>
            <person name="MacKenzie S."/>
            <person name="Amaro C."/>
        </authorList>
    </citation>
    <scope>NUCLEOTIDE SEQUENCE</scope>
</reference>
<sequence length="32" mass="3618">MVKKEEKTCIQDGNMQPIPQAVTLNLLNRFSA</sequence>
<proteinExistence type="predicted"/>
<accession>A0A0E9Q2Q6</accession>
<reference evidence="1" key="1">
    <citation type="submission" date="2014-11" db="EMBL/GenBank/DDBJ databases">
        <authorList>
            <person name="Amaro Gonzalez C."/>
        </authorList>
    </citation>
    <scope>NUCLEOTIDE SEQUENCE</scope>
</reference>